<dbReference type="Pfam" id="PF00082">
    <property type="entry name" value="Peptidase_S8"/>
    <property type="match status" value="1"/>
</dbReference>
<name>A0AAD9WDV9_9HELO</name>
<keyword evidence="3" id="KW-0732">Signal</keyword>
<evidence type="ECO:0000313" key="9">
    <source>
        <dbReference type="Proteomes" id="UP001285354"/>
    </source>
</evidence>
<evidence type="ECO:0000256" key="4">
    <source>
        <dbReference type="ARBA" id="ARBA00022825"/>
    </source>
</evidence>
<keyword evidence="2" id="KW-0645">Protease</keyword>
<dbReference type="Pfam" id="PF06280">
    <property type="entry name" value="fn3_5"/>
    <property type="match status" value="1"/>
</dbReference>
<dbReference type="InterPro" id="IPR000209">
    <property type="entry name" value="Peptidase_S8/S53_dom"/>
</dbReference>
<evidence type="ECO:0000259" key="7">
    <source>
        <dbReference type="Pfam" id="PF06280"/>
    </source>
</evidence>
<dbReference type="PANTHER" id="PTHR43806">
    <property type="entry name" value="PEPTIDASE S8"/>
    <property type="match status" value="1"/>
</dbReference>
<dbReference type="InterPro" id="IPR050131">
    <property type="entry name" value="Peptidase_S8_subtilisin-like"/>
</dbReference>
<keyword evidence="4" id="KW-0720">Serine protease</keyword>
<sequence length="621" mass="66479">MARPQDPWSVVLRRIEANGTFVVSITGNDGPGIFTVIAPASGGTISSAGSSDSPVTPYYTWRANVTDGSELRFVPSSPFVFPGSKLTVWYPGSAEELDDSVCQPLPAGTVHPEDPANTILLIDFDHCWADPDDGVTPITDKLGIPYVMFYQPEKYSTVEYGVTFIYDIKNTTGTFTGVVTISNADAQILSDKISQGVGVQVIIPTTPAESDMQIVYQPNEISGNQASRFSSWGPSLDGKLLPSVLAPGGNILSTFPSFLGNWGVVSGSSQATPLIAGVAALLLEKYPSLTPMELQALMSASAKPVKWNNEFAETLDYLAPVLQQGAGLLDAWAAANLTSRVNTSSLSFNDTANRPAHLAFSLSNVGSEAVTYTLANTGAASGYLLNSTSKYNLTGPEARPVYAELDISPASITLEPGAAAEVLVSVKAGPQLPDAATRGSFFGGYVSISSASDGELLSVPYTGFGTALKSLPMINRDTTYPAIVNETFLEKVEDGRVFNCLYNASITVGSPVRCPDGVYPGFQLNLVLPTRRYIFDIVRAGNTTAVALKNALSGGPLDVWTRNRFWYWDGTDGERAFLPAGKYVWRVTALRLYGDEETPDDFDVWYGNSWTLQFSADSILP</sequence>
<evidence type="ECO:0000256" key="1">
    <source>
        <dbReference type="ARBA" id="ARBA00011073"/>
    </source>
</evidence>
<dbReference type="InterPro" id="IPR010435">
    <property type="entry name" value="C5a/SBT2-like_Fn3"/>
</dbReference>
<feature type="domain" description="C5a peptidase/Subtilisin-like protease SBT2-like Fn3-like" evidence="7">
    <location>
        <begin position="347"/>
        <end position="462"/>
    </location>
</feature>
<keyword evidence="9" id="KW-1185">Reference proteome</keyword>
<comment type="caution">
    <text evidence="5">Lacks conserved residue(s) required for the propagation of feature annotation.</text>
</comment>
<dbReference type="AlphaFoldDB" id="A0AAD9WDV9"/>
<dbReference type="GO" id="GO:0004252">
    <property type="term" value="F:serine-type endopeptidase activity"/>
    <property type="evidence" value="ECO:0007669"/>
    <property type="project" value="InterPro"/>
</dbReference>
<dbReference type="Gene3D" id="3.40.50.200">
    <property type="entry name" value="Peptidase S8/S53 domain"/>
    <property type="match status" value="1"/>
</dbReference>
<comment type="caution">
    <text evidence="8">The sequence shown here is derived from an EMBL/GenBank/DDBJ whole genome shotgun (WGS) entry which is preliminary data.</text>
</comment>
<feature type="domain" description="Peptidase S8/S53" evidence="6">
    <location>
        <begin position="16"/>
        <end position="309"/>
    </location>
</feature>
<evidence type="ECO:0000313" key="8">
    <source>
        <dbReference type="EMBL" id="KAK2626598.1"/>
    </source>
</evidence>
<reference evidence="8" key="1">
    <citation type="submission" date="2023-06" db="EMBL/GenBank/DDBJ databases">
        <title>Draft genome of Marssonina rosae.</title>
        <authorList>
            <person name="Cheng Q."/>
        </authorList>
    </citation>
    <scope>NUCLEOTIDE SEQUENCE</scope>
    <source>
        <strain evidence="8">R4</strain>
    </source>
</reference>
<dbReference type="PANTHER" id="PTHR43806:SF66">
    <property type="entry name" value="SERIN ENDOPEPTIDASE"/>
    <property type="match status" value="1"/>
</dbReference>
<keyword evidence="4" id="KW-0378">Hydrolase</keyword>
<accession>A0AAD9WDV9</accession>
<gene>
    <name evidence="8" type="ORF">QTJ16_003773</name>
</gene>
<evidence type="ECO:0000256" key="3">
    <source>
        <dbReference type="ARBA" id="ARBA00022729"/>
    </source>
</evidence>
<dbReference type="PROSITE" id="PS51892">
    <property type="entry name" value="SUBTILASE"/>
    <property type="match status" value="1"/>
</dbReference>
<dbReference type="Proteomes" id="UP001285354">
    <property type="component" value="Unassembled WGS sequence"/>
</dbReference>
<organism evidence="8 9">
    <name type="scientific">Diplocarpon rosae</name>
    <dbReference type="NCBI Taxonomy" id="946125"/>
    <lineage>
        <taxon>Eukaryota</taxon>
        <taxon>Fungi</taxon>
        <taxon>Dikarya</taxon>
        <taxon>Ascomycota</taxon>
        <taxon>Pezizomycotina</taxon>
        <taxon>Leotiomycetes</taxon>
        <taxon>Helotiales</taxon>
        <taxon>Drepanopezizaceae</taxon>
        <taxon>Diplocarpon</taxon>
    </lineage>
</organism>
<dbReference type="Gene3D" id="2.60.40.1710">
    <property type="entry name" value="Subtilisin-like superfamily"/>
    <property type="match status" value="1"/>
</dbReference>
<dbReference type="EMBL" id="JAUBYV010000005">
    <property type="protein sequence ID" value="KAK2626598.1"/>
    <property type="molecule type" value="Genomic_DNA"/>
</dbReference>
<protein>
    <submittedName>
        <fullName evidence="8">Uncharacterized protein</fullName>
    </submittedName>
</protein>
<comment type="similarity">
    <text evidence="1 5">Belongs to the peptidase S8 family.</text>
</comment>
<evidence type="ECO:0000259" key="6">
    <source>
        <dbReference type="Pfam" id="PF00082"/>
    </source>
</evidence>
<evidence type="ECO:0000256" key="5">
    <source>
        <dbReference type="PROSITE-ProRule" id="PRU01240"/>
    </source>
</evidence>
<dbReference type="InterPro" id="IPR036852">
    <property type="entry name" value="Peptidase_S8/S53_dom_sf"/>
</dbReference>
<proteinExistence type="inferred from homology"/>
<dbReference type="SUPFAM" id="SSF52743">
    <property type="entry name" value="Subtilisin-like"/>
    <property type="match status" value="1"/>
</dbReference>
<dbReference type="GO" id="GO:0006508">
    <property type="term" value="P:proteolysis"/>
    <property type="evidence" value="ECO:0007669"/>
    <property type="project" value="UniProtKB-KW"/>
</dbReference>
<evidence type="ECO:0000256" key="2">
    <source>
        <dbReference type="ARBA" id="ARBA00022670"/>
    </source>
</evidence>
<dbReference type="GO" id="GO:0016020">
    <property type="term" value="C:membrane"/>
    <property type="evidence" value="ECO:0007669"/>
    <property type="project" value="InterPro"/>
</dbReference>